<comment type="caution">
    <text evidence="1">The sequence shown here is derived from an EMBL/GenBank/DDBJ whole genome shotgun (WGS) entry which is preliminary data.</text>
</comment>
<dbReference type="Proteomes" id="UP000663823">
    <property type="component" value="Unassembled WGS sequence"/>
</dbReference>
<dbReference type="AlphaFoldDB" id="A0A820BPR0"/>
<evidence type="ECO:0000313" key="2">
    <source>
        <dbReference type="Proteomes" id="UP000663823"/>
    </source>
</evidence>
<evidence type="ECO:0000313" key="1">
    <source>
        <dbReference type="EMBL" id="CAF4204723.1"/>
    </source>
</evidence>
<protein>
    <submittedName>
        <fullName evidence="1">Uncharacterized protein</fullName>
    </submittedName>
</protein>
<proteinExistence type="predicted"/>
<dbReference type="EMBL" id="CAJOAX010022076">
    <property type="protein sequence ID" value="CAF4204723.1"/>
    <property type="molecule type" value="Genomic_DNA"/>
</dbReference>
<gene>
    <name evidence="1" type="ORF">OTI717_LOCUS38719</name>
</gene>
<accession>A0A820BPR0</accession>
<organism evidence="1 2">
    <name type="scientific">Rotaria sordida</name>
    <dbReference type="NCBI Taxonomy" id="392033"/>
    <lineage>
        <taxon>Eukaryota</taxon>
        <taxon>Metazoa</taxon>
        <taxon>Spiralia</taxon>
        <taxon>Gnathifera</taxon>
        <taxon>Rotifera</taxon>
        <taxon>Eurotatoria</taxon>
        <taxon>Bdelloidea</taxon>
        <taxon>Philodinida</taxon>
        <taxon>Philodinidae</taxon>
        <taxon>Rotaria</taxon>
    </lineage>
</organism>
<feature type="non-terminal residue" evidence="1">
    <location>
        <position position="1"/>
    </location>
</feature>
<sequence>PLNIENEYEEIKDAKFYDYYQLGKDNKCLQHHR</sequence>
<name>A0A820BPR0_9BILA</name>
<reference evidence="1" key="1">
    <citation type="submission" date="2021-02" db="EMBL/GenBank/DDBJ databases">
        <authorList>
            <person name="Nowell W R."/>
        </authorList>
    </citation>
    <scope>NUCLEOTIDE SEQUENCE</scope>
</reference>